<reference evidence="1 2" key="1">
    <citation type="submission" date="2016-01" db="EMBL/GenBank/DDBJ databases">
        <title>The draft genome sequence of Aquimarina sp. RZW4-3-2.</title>
        <authorList>
            <person name="Wang Y."/>
        </authorList>
    </citation>
    <scope>NUCLEOTIDE SEQUENCE [LARGE SCALE GENOMIC DNA]</scope>
    <source>
        <strain evidence="1 2">RZW4-3-2</strain>
    </source>
</reference>
<gene>
    <name evidence="1" type="ORF">AWE51_10440</name>
</gene>
<evidence type="ECO:0000313" key="2">
    <source>
        <dbReference type="Proteomes" id="UP000076715"/>
    </source>
</evidence>
<dbReference type="STRING" id="1642818.AWE51_10440"/>
<dbReference type="AlphaFoldDB" id="A0A162Y7W1"/>
<accession>A0A162Y7W1</accession>
<dbReference type="Proteomes" id="UP000076715">
    <property type="component" value="Unassembled WGS sequence"/>
</dbReference>
<dbReference type="EMBL" id="LQRT01000035">
    <property type="protein sequence ID" value="KZS38978.1"/>
    <property type="molecule type" value="Genomic_DNA"/>
</dbReference>
<proteinExistence type="predicted"/>
<evidence type="ECO:0000313" key="1">
    <source>
        <dbReference type="EMBL" id="KZS38978.1"/>
    </source>
</evidence>
<organism evidence="1 2">
    <name type="scientific">Aquimarina aggregata</name>
    <dbReference type="NCBI Taxonomy" id="1642818"/>
    <lineage>
        <taxon>Bacteria</taxon>
        <taxon>Pseudomonadati</taxon>
        <taxon>Bacteroidota</taxon>
        <taxon>Flavobacteriia</taxon>
        <taxon>Flavobacteriales</taxon>
        <taxon>Flavobacteriaceae</taxon>
        <taxon>Aquimarina</taxon>
    </lineage>
</organism>
<comment type="caution">
    <text evidence="1">The sequence shown here is derived from an EMBL/GenBank/DDBJ whole genome shotgun (WGS) entry which is preliminary data.</text>
</comment>
<name>A0A162Y7W1_9FLAO</name>
<keyword evidence="2" id="KW-1185">Reference proteome</keyword>
<sequence length="60" mass="6982">MMSWQQSDQFNGYCIFIKVQSLQKVKVSNQSAEKSKSKVTFRHTTTQILNTMVYNGTDFQ</sequence>
<protein>
    <submittedName>
        <fullName evidence="1">Uncharacterized protein</fullName>
    </submittedName>
</protein>